<feature type="region of interest" description="Disordered" evidence="1">
    <location>
        <begin position="1"/>
        <end position="34"/>
    </location>
</feature>
<evidence type="ECO:0000313" key="3">
    <source>
        <dbReference type="EMBL" id="NMX99331.1"/>
    </source>
</evidence>
<reference evidence="3 4" key="1">
    <citation type="journal article" date="2020" name="Front. Microbiol.">
        <title>Genetic Organization of the aprX-lipA2 Operon Affects the Proteolytic Potential of Pseudomonas Species in Milk.</title>
        <authorList>
            <person name="Maier C."/>
            <person name="Huptas C."/>
            <person name="von Neubeck M."/>
            <person name="Scherer S."/>
            <person name="Wenning M."/>
            <person name="Lucking G."/>
        </authorList>
    </citation>
    <scope>NUCLEOTIDE SEQUENCE [LARGE SCALE GENOMIC DNA]</scope>
    <source>
        <strain evidence="3 4">WS 4671</strain>
    </source>
</reference>
<proteinExistence type="predicted"/>
<dbReference type="AlphaFoldDB" id="A0A7Y0ZWK5"/>
<dbReference type="EMBL" id="JAAQWE010000025">
    <property type="protein sequence ID" value="NMX99331.1"/>
    <property type="molecule type" value="Genomic_DNA"/>
</dbReference>
<feature type="transmembrane region" description="Helical" evidence="2">
    <location>
        <begin position="86"/>
        <end position="111"/>
    </location>
</feature>
<dbReference type="RefSeq" id="WP_169850694.1">
    <property type="nucleotide sequence ID" value="NZ_JAAQWE010000025.1"/>
</dbReference>
<evidence type="ECO:0000313" key="4">
    <source>
        <dbReference type="Proteomes" id="UP000552560"/>
    </source>
</evidence>
<dbReference type="Proteomes" id="UP000552560">
    <property type="component" value="Unassembled WGS sequence"/>
</dbReference>
<keyword evidence="2" id="KW-0472">Membrane</keyword>
<accession>A0A7Y0ZWK5</accession>
<gene>
    <name evidence="3" type="ORF">HBO43_22330</name>
</gene>
<evidence type="ECO:0000256" key="2">
    <source>
        <dbReference type="SAM" id="Phobius"/>
    </source>
</evidence>
<keyword evidence="2" id="KW-0812">Transmembrane</keyword>
<name>A0A7Y0ZWK5_PSEVE</name>
<protein>
    <submittedName>
        <fullName evidence="3">Uncharacterized protein</fullName>
    </submittedName>
</protein>
<evidence type="ECO:0000256" key="1">
    <source>
        <dbReference type="SAM" id="MobiDB-lite"/>
    </source>
</evidence>
<feature type="compositionally biased region" description="Pro residues" evidence="1">
    <location>
        <begin position="1"/>
        <end position="10"/>
    </location>
</feature>
<comment type="caution">
    <text evidence="3">The sequence shown here is derived from an EMBL/GenBank/DDBJ whole genome shotgun (WGS) entry which is preliminary data.</text>
</comment>
<organism evidence="3 4">
    <name type="scientific">Pseudomonas veronii</name>
    <dbReference type="NCBI Taxonomy" id="76761"/>
    <lineage>
        <taxon>Bacteria</taxon>
        <taxon>Pseudomonadati</taxon>
        <taxon>Pseudomonadota</taxon>
        <taxon>Gammaproteobacteria</taxon>
        <taxon>Pseudomonadales</taxon>
        <taxon>Pseudomonadaceae</taxon>
        <taxon>Pseudomonas</taxon>
    </lineage>
</organism>
<keyword evidence="2" id="KW-1133">Transmembrane helix</keyword>
<feature type="transmembrane region" description="Helical" evidence="2">
    <location>
        <begin position="131"/>
        <end position="155"/>
    </location>
</feature>
<sequence>MPGETPPNQPDPVSATELPPLDFEFKPEQPATHSQTVEVDEVGIDLRVHLDAYIVKRQQAEIDELGQTKIEREQLHVLRTTSTRKLFILTVVWLSVIWLVVFLQGFGQWFFPHPAPASDEAYLKFHLSDSVMIAFITSTTATVLGLYGIAAYWLYGKKLPIADEKKKKTEQEKNKEKKQEDTD</sequence>